<dbReference type="Gene3D" id="2.70.70.10">
    <property type="entry name" value="Glucose Permease (Domain IIA)"/>
    <property type="match status" value="1"/>
</dbReference>
<sequence length="241" mass="26251">MDKKLFSKTSNFFKKEGFYVILFVCLCIVATVAAVTSKNARTVKKPPVANEQTTSEADKQTALIDELPKNGYQNALEVKGNTNTGITVPSNGAAAVVSTVDTKFAKPVEGTLARAYSEDPVWSDTTETYRPNFGLDIKADLGKDVYAVLDGKVEEVGESKEGYGIQVVINHQNGLKTIYANLDPNSTVANGKTVKKGEKIGKVGNTTLRTSYEKYGSHLHFAVMKGKEYVDPAKHIKYDSK</sequence>
<dbReference type="CDD" id="cd12797">
    <property type="entry name" value="M23_peptidase"/>
    <property type="match status" value="1"/>
</dbReference>
<dbReference type="InterPro" id="IPR011055">
    <property type="entry name" value="Dup_hybrid_motif"/>
</dbReference>
<dbReference type="SUPFAM" id="SSF51261">
    <property type="entry name" value="Duplicated hybrid motif"/>
    <property type="match status" value="1"/>
</dbReference>
<dbReference type="InterPro" id="IPR050570">
    <property type="entry name" value="Cell_wall_metabolism_enzyme"/>
</dbReference>
<dbReference type="RefSeq" id="WP_406768353.1">
    <property type="nucleotide sequence ID" value="NZ_JBJHZZ010000001.1"/>
</dbReference>
<evidence type="ECO:0000313" key="2">
    <source>
        <dbReference type="EMBL" id="MFL0245898.1"/>
    </source>
</evidence>
<evidence type="ECO:0000259" key="1">
    <source>
        <dbReference type="Pfam" id="PF01551"/>
    </source>
</evidence>
<feature type="domain" description="M23ase beta-sheet core" evidence="1">
    <location>
        <begin position="132"/>
        <end position="232"/>
    </location>
</feature>
<name>A0ABW8SZS8_9CLOT</name>
<comment type="caution">
    <text evidence="2">The sequence shown here is derived from an EMBL/GenBank/DDBJ whole genome shotgun (WGS) entry which is preliminary data.</text>
</comment>
<dbReference type="PANTHER" id="PTHR21666:SF270">
    <property type="entry name" value="MUREIN HYDROLASE ACTIVATOR ENVC"/>
    <property type="match status" value="1"/>
</dbReference>
<accession>A0ABW8SZS8</accession>
<dbReference type="PANTHER" id="PTHR21666">
    <property type="entry name" value="PEPTIDASE-RELATED"/>
    <property type="match status" value="1"/>
</dbReference>
<keyword evidence="3" id="KW-1185">Reference proteome</keyword>
<dbReference type="Pfam" id="PF01551">
    <property type="entry name" value="Peptidase_M23"/>
    <property type="match status" value="1"/>
</dbReference>
<gene>
    <name evidence="2" type="ORF">ACJDUG_02765</name>
</gene>
<protein>
    <submittedName>
        <fullName evidence="2">Peptidoglycan DD-metalloendopeptidase family protein</fullName>
    </submittedName>
</protein>
<dbReference type="InterPro" id="IPR016047">
    <property type="entry name" value="M23ase_b-sheet_dom"/>
</dbReference>
<dbReference type="EMBL" id="JBJHZZ010000001">
    <property type="protein sequence ID" value="MFL0245898.1"/>
    <property type="molecule type" value="Genomic_DNA"/>
</dbReference>
<evidence type="ECO:0000313" key="3">
    <source>
        <dbReference type="Proteomes" id="UP001623591"/>
    </source>
</evidence>
<dbReference type="Proteomes" id="UP001623591">
    <property type="component" value="Unassembled WGS sequence"/>
</dbReference>
<proteinExistence type="predicted"/>
<reference evidence="2 3" key="1">
    <citation type="submission" date="2024-11" db="EMBL/GenBank/DDBJ databases">
        <authorList>
            <person name="Heng Y.C."/>
            <person name="Lim A.C.H."/>
            <person name="Lee J.K.Y."/>
            <person name="Kittelmann S."/>
        </authorList>
    </citation>
    <scope>NUCLEOTIDE SEQUENCE [LARGE SCALE GENOMIC DNA]</scope>
    <source>
        <strain evidence="2 3">WILCCON 0185</strain>
    </source>
</reference>
<organism evidence="2 3">
    <name type="scientific">Candidatus Clostridium stratigraminis</name>
    <dbReference type="NCBI Taxonomy" id="3381661"/>
    <lineage>
        <taxon>Bacteria</taxon>
        <taxon>Bacillati</taxon>
        <taxon>Bacillota</taxon>
        <taxon>Clostridia</taxon>
        <taxon>Eubacteriales</taxon>
        <taxon>Clostridiaceae</taxon>
        <taxon>Clostridium</taxon>
    </lineage>
</organism>